<evidence type="ECO:0000313" key="5">
    <source>
        <dbReference type="Proteomes" id="UP000199598"/>
    </source>
</evidence>
<keyword evidence="5" id="KW-1185">Reference proteome</keyword>
<sequence>MSSKKASIIKQASMVLNTFTPQRRKPNPLYAIPEADKHISGKTIVFTGGTDGMGRAAVRMLHKLGANLIILGRNEEKGMAATRELNAIDGGFAQFLFCDLASMESIRSCAERIMATHKRIDILVNCAGAQVPKRTITTDGLEMMWAINYIGPFLLTKLLLERLKASAPSRIVNVSSDTEALGHINFDDLQTKHGFDALKPYAQAKLALNAFTVELAEQLESSGVTVNALNPGFISSNLLRDLSGIPGFFRLVMRIFASPPEVGADRIVRLAISSRYRNVTGTYTNEDKISEPNPEAKDTSIRTKLMQISDASTARWRASLSDACR</sequence>
<organism evidence="4 5">
    <name type="scientific">Pseudovibrio ascidiaceicola</name>
    <dbReference type="NCBI Taxonomy" id="285279"/>
    <lineage>
        <taxon>Bacteria</taxon>
        <taxon>Pseudomonadati</taxon>
        <taxon>Pseudomonadota</taxon>
        <taxon>Alphaproteobacteria</taxon>
        <taxon>Hyphomicrobiales</taxon>
        <taxon>Stappiaceae</taxon>
        <taxon>Pseudovibrio</taxon>
    </lineage>
</organism>
<dbReference type="PANTHER" id="PTHR43157">
    <property type="entry name" value="PHOSPHATIDYLINOSITOL-GLYCAN BIOSYNTHESIS CLASS F PROTEIN-RELATED"/>
    <property type="match status" value="1"/>
</dbReference>
<comment type="similarity">
    <text evidence="2">Belongs to the short-chain dehydrogenases/reductases (SDR) family.</text>
</comment>
<dbReference type="InterPro" id="IPR036291">
    <property type="entry name" value="NAD(P)-bd_dom_sf"/>
</dbReference>
<dbReference type="PANTHER" id="PTHR43157:SF31">
    <property type="entry name" value="PHOSPHATIDYLINOSITOL-GLYCAN BIOSYNTHESIS CLASS F PROTEIN"/>
    <property type="match status" value="1"/>
</dbReference>
<evidence type="ECO:0000256" key="1">
    <source>
        <dbReference type="ARBA" id="ARBA00023002"/>
    </source>
</evidence>
<gene>
    <name evidence="3" type="ORF">SAMN04488518_109247</name>
    <name evidence="4" type="ORF">SAMN04488518_1253</name>
</gene>
<dbReference type="InterPro" id="IPR002347">
    <property type="entry name" value="SDR_fam"/>
</dbReference>
<dbReference type="PRINTS" id="PR00081">
    <property type="entry name" value="GDHRDH"/>
</dbReference>
<dbReference type="EMBL" id="FOSK01000025">
    <property type="protein sequence ID" value="SFL23353.1"/>
    <property type="molecule type" value="Genomic_DNA"/>
</dbReference>
<dbReference type="InterPro" id="IPR020904">
    <property type="entry name" value="Sc_DH/Rdtase_CS"/>
</dbReference>
<keyword evidence="1" id="KW-0560">Oxidoreductase</keyword>
<evidence type="ECO:0000313" key="4">
    <source>
        <dbReference type="EMBL" id="SFL23353.1"/>
    </source>
</evidence>
<comment type="caution">
    <text evidence="4">The sequence shown here is derived from an EMBL/GenBank/DDBJ whole genome shotgun (WGS) entry which is preliminary data.</text>
</comment>
<dbReference type="RefSeq" id="WP_093521525.1">
    <property type="nucleotide sequence ID" value="NZ_FOSK01000009.1"/>
</dbReference>
<accession>A0A1I4G0W8</accession>
<protein>
    <submittedName>
        <fullName evidence="4">NAD(P)-dependent dehydrogenase, short-chain alcohol dehydrogenase family</fullName>
    </submittedName>
</protein>
<dbReference type="PROSITE" id="PS00061">
    <property type="entry name" value="ADH_SHORT"/>
    <property type="match status" value="1"/>
</dbReference>
<evidence type="ECO:0000313" key="3">
    <source>
        <dbReference type="EMBL" id="SFK82219.1"/>
    </source>
</evidence>
<dbReference type="PRINTS" id="PR00080">
    <property type="entry name" value="SDRFAMILY"/>
</dbReference>
<proteinExistence type="inferred from homology"/>
<dbReference type="SUPFAM" id="SSF51735">
    <property type="entry name" value="NAD(P)-binding Rossmann-fold domains"/>
    <property type="match status" value="1"/>
</dbReference>
<dbReference type="Proteomes" id="UP000199598">
    <property type="component" value="Unassembled WGS sequence"/>
</dbReference>
<dbReference type="EMBL" id="FOSK01000009">
    <property type="protein sequence ID" value="SFK82219.1"/>
    <property type="molecule type" value="Genomic_DNA"/>
</dbReference>
<reference evidence="4 5" key="1">
    <citation type="submission" date="2016-10" db="EMBL/GenBank/DDBJ databases">
        <authorList>
            <person name="Varghese N."/>
            <person name="Submissions S."/>
        </authorList>
    </citation>
    <scope>NUCLEOTIDE SEQUENCE [LARGE SCALE GENOMIC DNA]</scope>
    <source>
        <strain evidence="4 5">DSM 16392</strain>
    </source>
</reference>
<dbReference type="Pfam" id="PF00106">
    <property type="entry name" value="adh_short"/>
    <property type="match status" value="1"/>
</dbReference>
<dbReference type="Gene3D" id="3.40.50.720">
    <property type="entry name" value="NAD(P)-binding Rossmann-like Domain"/>
    <property type="match status" value="1"/>
</dbReference>
<name>A0A1I4G0W8_9HYPH</name>
<evidence type="ECO:0000256" key="2">
    <source>
        <dbReference type="RuleBase" id="RU000363"/>
    </source>
</evidence>